<name>A0ABQ8SIX0_PERAM</name>
<reference evidence="1 2" key="1">
    <citation type="journal article" date="2022" name="Allergy">
        <title>Genome assembly and annotation of Periplaneta americana reveal a comprehensive cockroach allergen profile.</title>
        <authorList>
            <person name="Wang L."/>
            <person name="Xiong Q."/>
            <person name="Saelim N."/>
            <person name="Wang L."/>
            <person name="Nong W."/>
            <person name="Wan A.T."/>
            <person name="Shi M."/>
            <person name="Liu X."/>
            <person name="Cao Q."/>
            <person name="Hui J.H.L."/>
            <person name="Sookrung N."/>
            <person name="Leung T.F."/>
            <person name="Tungtrongchitr A."/>
            <person name="Tsui S.K.W."/>
        </authorList>
    </citation>
    <scope>NUCLEOTIDE SEQUENCE [LARGE SCALE GENOMIC DNA]</scope>
    <source>
        <strain evidence="1">PWHHKU_190912</strain>
    </source>
</reference>
<evidence type="ECO:0000313" key="1">
    <source>
        <dbReference type="EMBL" id="KAJ4434094.1"/>
    </source>
</evidence>
<gene>
    <name evidence="1" type="ORF">ANN_16414</name>
</gene>
<keyword evidence="2" id="KW-1185">Reference proteome</keyword>
<evidence type="ECO:0000313" key="2">
    <source>
        <dbReference type="Proteomes" id="UP001148838"/>
    </source>
</evidence>
<dbReference type="EMBL" id="JAJSOF020000027">
    <property type="protein sequence ID" value="KAJ4434094.1"/>
    <property type="molecule type" value="Genomic_DNA"/>
</dbReference>
<dbReference type="Proteomes" id="UP001148838">
    <property type="component" value="Unassembled WGS sequence"/>
</dbReference>
<sequence>MGTELMDAILTIRAGLDHVNKCCKNYQFFEVPPEPISKRRKIESQKIDAKEPNNNHVYTVLLYTTLTLEAIRSASCKLHSCAIYRKKSERSESPAVSERSESPDFTLSEDALIMRKTFKQVLVQMACYDLTVEFSIQRFFGRPRDLFPFGR</sequence>
<proteinExistence type="predicted"/>
<comment type="caution">
    <text evidence="1">The sequence shown here is derived from an EMBL/GenBank/DDBJ whole genome shotgun (WGS) entry which is preliminary data.</text>
</comment>
<organism evidence="1 2">
    <name type="scientific">Periplaneta americana</name>
    <name type="common">American cockroach</name>
    <name type="synonym">Blatta americana</name>
    <dbReference type="NCBI Taxonomy" id="6978"/>
    <lineage>
        <taxon>Eukaryota</taxon>
        <taxon>Metazoa</taxon>
        <taxon>Ecdysozoa</taxon>
        <taxon>Arthropoda</taxon>
        <taxon>Hexapoda</taxon>
        <taxon>Insecta</taxon>
        <taxon>Pterygota</taxon>
        <taxon>Neoptera</taxon>
        <taxon>Polyneoptera</taxon>
        <taxon>Dictyoptera</taxon>
        <taxon>Blattodea</taxon>
        <taxon>Blattoidea</taxon>
        <taxon>Blattidae</taxon>
        <taxon>Blattinae</taxon>
        <taxon>Periplaneta</taxon>
    </lineage>
</organism>
<accession>A0ABQ8SIX0</accession>
<protein>
    <submittedName>
        <fullName evidence="1">Uncharacterized protein</fullName>
    </submittedName>
</protein>